<protein>
    <submittedName>
        <fullName evidence="2">Uncharacterized protein</fullName>
    </submittedName>
</protein>
<keyword evidence="3" id="KW-1185">Reference proteome</keyword>
<feature type="compositionally biased region" description="Polar residues" evidence="1">
    <location>
        <begin position="385"/>
        <end position="394"/>
    </location>
</feature>
<proteinExistence type="predicted"/>
<feature type="region of interest" description="Disordered" evidence="1">
    <location>
        <begin position="293"/>
        <end position="326"/>
    </location>
</feature>
<evidence type="ECO:0000313" key="2">
    <source>
        <dbReference type="EMBL" id="KAL3766659.1"/>
    </source>
</evidence>
<evidence type="ECO:0000256" key="1">
    <source>
        <dbReference type="SAM" id="MobiDB-lite"/>
    </source>
</evidence>
<sequence length="446" mass="49175">MKRKAIRSAQRPLARWMTTYPVVAARCCLSLDSSLATTSRADARATNITTTFAVTNIGTSYNTTPIDHEALRLGRVFRRLHQKKMKYDNSANNANSSSHLSVIEQTNGSLDQQLMRIKQEISDATSHRRIVHSFLPQGTGISFIDAVLGRESLLTPPTSKSALLECKKKEQAADQTTSRLALELNGPRRSGMTSILLAVAARYVACTSIAMLFDNGCHAKDTGRGPHRMHDDDYKSTTMKKCKVNGKPMPRSIEPRVVILDLEKGVHAVKLALSVREAVLRRWEETAPARQWNREQEKQWAMDGAEEERHNTTITSEADDDEDGEKFNTTMNEQRQIELAIASCLGRINIVQPRDCTHLSLLATLEELRHSLDEERDAAKRKSSTDGASSSTQHVEAPTLIMIDSLTALDASTRYLESLPTNAGSKGSARSGGSGLFPIGMNSTGN</sequence>
<comment type="caution">
    <text evidence="2">The sequence shown here is derived from an EMBL/GenBank/DDBJ whole genome shotgun (WGS) entry which is preliminary data.</text>
</comment>
<feature type="region of interest" description="Disordered" evidence="1">
    <location>
        <begin position="419"/>
        <end position="446"/>
    </location>
</feature>
<dbReference type="EMBL" id="JALLBG020000082">
    <property type="protein sequence ID" value="KAL3766659.1"/>
    <property type="molecule type" value="Genomic_DNA"/>
</dbReference>
<accession>A0ABD3MRZ6</accession>
<reference evidence="2 3" key="1">
    <citation type="submission" date="2024-10" db="EMBL/GenBank/DDBJ databases">
        <title>Updated reference genomes for cyclostephanoid diatoms.</title>
        <authorList>
            <person name="Roberts W.R."/>
            <person name="Alverson A.J."/>
        </authorList>
    </citation>
    <scope>NUCLEOTIDE SEQUENCE [LARGE SCALE GENOMIC DNA]</scope>
    <source>
        <strain evidence="2 3">AJA232-27</strain>
    </source>
</reference>
<dbReference type="Proteomes" id="UP001530293">
    <property type="component" value="Unassembled WGS sequence"/>
</dbReference>
<feature type="compositionally biased region" description="Basic and acidic residues" evidence="1">
    <location>
        <begin position="375"/>
        <end position="384"/>
    </location>
</feature>
<name>A0ABD3MRZ6_9STRA</name>
<feature type="region of interest" description="Disordered" evidence="1">
    <location>
        <begin position="375"/>
        <end position="396"/>
    </location>
</feature>
<dbReference type="AlphaFoldDB" id="A0ABD3MRZ6"/>
<evidence type="ECO:0000313" key="3">
    <source>
        <dbReference type="Proteomes" id="UP001530293"/>
    </source>
</evidence>
<gene>
    <name evidence="2" type="ORF">ACHAWU_003415</name>
</gene>
<organism evidence="2 3">
    <name type="scientific">Discostella pseudostelligera</name>
    <dbReference type="NCBI Taxonomy" id="259834"/>
    <lineage>
        <taxon>Eukaryota</taxon>
        <taxon>Sar</taxon>
        <taxon>Stramenopiles</taxon>
        <taxon>Ochrophyta</taxon>
        <taxon>Bacillariophyta</taxon>
        <taxon>Coscinodiscophyceae</taxon>
        <taxon>Thalassiosirophycidae</taxon>
        <taxon>Stephanodiscales</taxon>
        <taxon>Stephanodiscaceae</taxon>
        <taxon>Discostella</taxon>
    </lineage>
</organism>